<dbReference type="Proteomes" id="UP001500851">
    <property type="component" value="Unassembled WGS sequence"/>
</dbReference>
<feature type="transmembrane region" description="Helical" evidence="1">
    <location>
        <begin position="70"/>
        <end position="87"/>
    </location>
</feature>
<gene>
    <name evidence="3" type="ORF">GCM10009768_11930</name>
</gene>
<comment type="caution">
    <text evidence="3">The sequence shown here is derived from an EMBL/GenBank/DDBJ whole genome shotgun (WGS) entry which is preliminary data.</text>
</comment>
<organism evidence="3 4">
    <name type="scientific">Leucobacter iarius</name>
    <dbReference type="NCBI Taxonomy" id="333963"/>
    <lineage>
        <taxon>Bacteria</taxon>
        <taxon>Bacillati</taxon>
        <taxon>Actinomycetota</taxon>
        <taxon>Actinomycetes</taxon>
        <taxon>Micrococcales</taxon>
        <taxon>Microbacteriaceae</taxon>
        <taxon>Leucobacter</taxon>
    </lineage>
</organism>
<dbReference type="RefSeq" id="WP_344030521.1">
    <property type="nucleotide sequence ID" value="NZ_BAAAOB010000001.1"/>
</dbReference>
<feature type="transmembrane region" description="Helical" evidence="1">
    <location>
        <begin position="12"/>
        <end position="34"/>
    </location>
</feature>
<dbReference type="InterPro" id="IPR006976">
    <property type="entry name" value="VanZ-like"/>
</dbReference>
<evidence type="ECO:0000256" key="1">
    <source>
        <dbReference type="SAM" id="Phobius"/>
    </source>
</evidence>
<feature type="domain" description="VanZ-like" evidence="2">
    <location>
        <begin position="59"/>
        <end position="138"/>
    </location>
</feature>
<name>A0ABP4XMJ5_9MICO</name>
<keyword evidence="4" id="KW-1185">Reference proteome</keyword>
<dbReference type="Pfam" id="PF04892">
    <property type="entry name" value="VanZ"/>
    <property type="match status" value="1"/>
</dbReference>
<evidence type="ECO:0000313" key="4">
    <source>
        <dbReference type="Proteomes" id="UP001500851"/>
    </source>
</evidence>
<proteinExistence type="predicted"/>
<sequence>MSVHAPTVRSEYAPRPAAVVFLLLVVAGIGVVTLGPRGLVLTARIEAVDAINAVLARFDASLTTMQIEDLANVALFVPLGLAVAAVLPRRAWWFALPICVAATAAIELSQTVIPGRVPDLSDVVLNAAGAAIGCAILGISRAVRRN</sequence>
<feature type="transmembrane region" description="Helical" evidence="1">
    <location>
        <begin position="125"/>
        <end position="143"/>
    </location>
</feature>
<evidence type="ECO:0000259" key="2">
    <source>
        <dbReference type="Pfam" id="PF04892"/>
    </source>
</evidence>
<keyword evidence="1" id="KW-0472">Membrane</keyword>
<feature type="transmembrane region" description="Helical" evidence="1">
    <location>
        <begin position="94"/>
        <end position="113"/>
    </location>
</feature>
<accession>A0ABP4XMJ5</accession>
<reference evidence="4" key="1">
    <citation type="journal article" date="2019" name="Int. J. Syst. Evol. Microbiol.">
        <title>The Global Catalogue of Microorganisms (GCM) 10K type strain sequencing project: providing services to taxonomists for standard genome sequencing and annotation.</title>
        <authorList>
            <consortium name="The Broad Institute Genomics Platform"/>
            <consortium name="The Broad Institute Genome Sequencing Center for Infectious Disease"/>
            <person name="Wu L."/>
            <person name="Ma J."/>
        </authorList>
    </citation>
    <scope>NUCLEOTIDE SEQUENCE [LARGE SCALE GENOMIC DNA]</scope>
    <source>
        <strain evidence="4">JCM 14736</strain>
    </source>
</reference>
<keyword evidence="1" id="KW-1133">Transmembrane helix</keyword>
<dbReference type="EMBL" id="BAAAOB010000001">
    <property type="protein sequence ID" value="GAA1784673.1"/>
    <property type="molecule type" value="Genomic_DNA"/>
</dbReference>
<keyword evidence="1" id="KW-0812">Transmembrane</keyword>
<protein>
    <recommendedName>
        <fullName evidence="2">VanZ-like domain-containing protein</fullName>
    </recommendedName>
</protein>
<evidence type="ECO:0000313" key="3">
    <source>
        <dbReference type="EMBL" id="GAA1784673.1"/>
    </source>
</evidence>